<evidence type="ECO:0000313" key="1">
    <source>
        <dbReference type="EMBL" id="TWF73214.1"/>
    </source>
</evidence>
<dbReference type="Proteomes" id="UP000317940">
    <property type="component" value="Unassembled WGS sequence"/>
</dbReference>
<organism evidence="1 2">
    <name type="scientific">Kitasatospora viridis</name>
    <dbReference type="NCBI Taxonomy" id="281105"/>
    <lineage>
        <taxon>Bacteria</taxon>
        <taxon>Bacillati</taxon>
        <taxon>Actinomycetota</taxon>
        <taxon>Actinomycetes</taxon>
        <taxon>Kitasatosporales</taxon>
        <taxon>Streptomycetaceae</taxon>
        <taxon>Kitasatospora</taxon>
    </lineage>
</organism>
<accession>A0A561SED1</accession>
<dbReference type="OrthoDB" id="4512149at2"/>
<protein>
    <submittedName>
        <fullName evidence="1">Uncharacterized protein</fullName>
    </submittedName>
</protein>
<reference evidence="1 2" key="1">
    <citation type="submission" date="2019-06" db="EMBL/GenBank/DDBJ databases">
        <title>Sequencing the genomes of 1000 actinobacteria strains.</title>
        <authorList>
            <person name="Klenk H.-P."/>
        </authorList>
    </citation>
    <scope>NUCLEOTIDE SEQUENCE [LARGE SCALE GENOMIC DNA]</scope>
    <source>
        <strain evidence="1 2">DSM 44826</strain>
    </source>
</reference>
<dbReference type="EMBL" id="VIWT01000006">
    <property type="protein sequence ID" value="TWF73214.1"/>
    <property type="molecule type" value="Genomic_DNA"/>
</dbReference>
<proteinExistence type="predicted"/>
<keyword evidence="2" id="KW-1185">Reference proteome</keyword>
<gene>
    <name evidence="1" type="ORF">FHX73_16365</name>
</gene>
<evidence type="ECO:0000313" key="2">
    <source>
        <dbReference type="Proteomes" id="UP000317940"/>
    </source>
</evidence>
<dbReference type="AlphaFoldDB" id="A0A561SED1"/>
<name>A0A561SED1_9ACTN</name>
<sequence length="520" mass="52965">MSKVTDLQGAQADIELSSVSVFGIGGTSVQLANAIGNALSVAGPAGSPAAIRDRAHTYGTTAAAFGTASEDLHKVAAGRLPEAWTGSVAECAGEAIQGVAGELLNSRTVLGKAAGLLNTWADDLAEAQAGDALAVIALQAAQQQARAQLGPADPATTKAAITAVGSRITAAQKAESCGTQTASMLNQLAAAARSELAGQGSLDPLSAVVLANLTGPGGQADSGYLLTPNELSRATQIMGTMNGTDQAAFQQLLAGAKSPDEAAYLYKALAAGHSVADVQQFDALIHGHGDDPTWLSQHLVPDLTSGTTLDSANPSQVTYMGSAVDSKGDSIYNQGGVGDCVAASTVIAQAKLDPVLMLSLTTGNTPDVPGADSADNFQQRLQKTYISNYIQGQITDGSMPYPFADGGIGPKGGAMLANQDLGTATGSTYEYVSLGNDADRQAALGRIEHSVDSGQPVPIDVFGSKEGHQMAIIGRNGNLLEIYNPWGQTSWVTEDQFVHSQLGGVTGSDMNTAGGLELPK</sequence>
<comment type="caution">
    <text evidence="1">The sequence shown here is derived from an EMBL/GenBank/DDBJ whole genome shotgun (WGS) entry which is preliminary data.</text>
</comment>
<dbReference type="RefSeq" id="WP_145911172.1">
    <property type="nucleotide sequence ID" value="NZ_BAAAMZ010000005.1"/>
</dbReference>